<name>A0A5C4V489_9ACTN</name>
<organism evidence="5 6">
    <name type="scientific">Streptomyces sedi</name>
    <dbReference type="NCBI Taxonomy" id="555059"/>
    <lineage>
        <taxon>Bacteria</taxon>
        <taxon>Bacillati</taxon>
        <taxon>Actinomycetota</taxon>
        <taxon>Actinomycetes</taxon>
        <taxon>Kitasatosporales</taxon>
        <taxon>Streptomycetaceae</taxon>
        <taxon>Streptomyces</taxon>
    </lineage>
</organism>
<protein>
    <submittedName>
        <fullName evidence="5">RNA methyltransferase</fullName>
    </submittedName>
</protein>
<dbReference type="Pfam" id="PF00588">
    <property type="entry name" value="SpoU_methylase"/>
    <property type="match status" value="1"/>
</dbReference>
<dbReference type="PANTHER" id="PTHR43191">
    <property type="entry name" value="RRNA METHYLTRANSFERASE 3"/>
    <property type="match status" value="1"/>
</dbReference>
<evidence type="ECO:0000259" key="3">
    <source>
        <dbReference type="Pfam" id="PF00588"/>
    </source>
</evidence>
<dbReference type="GO" id="GO:0008173">
    <property type="term" value="F:RNA methyltransferase activity"/>
    <property type="evidence" value="ECO:0007669"/>
    <property type="project" value="InterPro"/>
</dbReference>
<evidence type="ECO:0000256" key="2">
    <source>
        <dbReference type="ARBA" id="ARBA00022679"/>
    </source>
</evidence>
<evidence type="ECO:0000313" key="5">
    <source>
        <dbReference type="EMBL" id="TNM30744.1"/>
    </source>
</evidence>
<dbReference type="AlphaFoldDB" id="A0A5C4V489"/>
<dbReference type="InterPro" id="IPR001537">
    <property type="entry name" value="SpoU_MeTrfase"/>
</dbReference>
<feature type="domain" description="SpoU L30e-like N-terminal" evidence="4">
    <location>
        <begin position="10"/>
        <end position="99"/>
    </location>
</feature>
<dbReference type="InterPro" id="IPR029064">
    <property type="entry name" value="Ribosomal_eL30-like_sf"/>
</dbReference>
<evidence type="ECO:0000313" key="6">
    <source>
        <dbReference type="Proteomes" id="UP000311713"/>
    </source>
</evidence>
<keyword evidence="6" id="KW-1185">Reference proteome</keyword>
<dbReference type="InterPro" id="IPR029028">
    <property type="entry name" value="Alpha/beta_knot_MTases"/>
</dbReference>
<dbReference type="GO" id="GO:0032259">
    <property type="term" value="P:methylation"/>
    <property type="evidence" value="ECO:0007669"/>
    <property type="project" value="UniProtKB-KW"/>
</dbReference>
<comment type="caution">
    <text evidence="5">The sequence shown here is derived from an EMBL/GenBank/DDBJ whole genome shotgun (WGS) entry which is preliminary data.</text>
</comment>
<dbReference type="GO" id="GO:0003723">
    <property type="term" value="F:RNA binding"/>
    <property type="evidence" value="ECO:0007669"/>
    <property type="project" value="InterPro"/>
</dbReference>
<dbReference type="Gene3D" id="3.40.1280.10">
    <property type="match status" value="1"/>
</dbReference>
<accession>A0A5C4V489</accession>
<keyword evidence="2 5" id="KW-0808">Transferase</keyword>
<dbReference type="Proteomes" id="UP000311713">
    <property type="component" value="Unassembled WGS sequence"/>
</dbReference>
<dbReference type="InterPro" id="IPR029026">
    <property type="entry name" value="tRNA_m1G_MTases_N"/>
</dbReference>
<dbReference type="PANTHER" id="PTHR43191:SF2">
    <property type="entry name" value="RRNA METHYLTRANSFERASE 3, MITOCHONDRIAL"/>
    <property type="match status" value="1"/>
</dbReference>
<evidence type="ECO:0000256" key="1">
    <source>
        <dbReference type="ARBA" id="ARBA00022603"/>
    </source>
</evidence>
<dbReference type="InterPro" id="IPR054578">
    <property type="entry name" value="SpoU_sub_bind-like_N"/>
</dbReference>
<reference evidence="5 6" key="1">
    <citation type="submission" date="2019-06" db="EMBL/GenBank/DDBJ databases">
        <title>Draft genome of Streptomyces sedi sp. JCM16909.</title>
        <authorList>
            <person name="Klykleung N."/>
            <person name="Tanasupawat S."/>
            <person name="Kudo T."/>
            <person name="Yuki M."/>
            <person name="Ohkuma M."/>
        </authorList>
    </citation>
    <scope>NUCLEOTIDE SEQUENCE [LARGE SCALE GENOMIC DNA]</scope>
    <source>
        <strain evidence="5 6">JCM 16909</strain>
    </source>
</reference>
<evidence type="ECO:0000259" key="4">
    <source>
        <dbReference type="Pfam" id="PF22655"/>
    </source>
</evidence>
<proteinExistence type="predicted"/>
<dbReference type="Gene3D" id="3.30.1330.30">
    <property type="match status" value="1"/>
</dbReference>
<sequence>MAVRRITTRNAAFQQWQAQLTNRTKRQRAGEFLVQGVRPISLAVERGWRVRTLLHDADRPPTGWAGRLLAEVPAERVAMAPELLAELGEKDEGPPELIAVAELPPDDLSRIPFAGPDAGSFLGVVFDRPTSPGNIGSLIRSADAFGASGLVVTGHAADVYDPKSVRASTGSLFALPVVRAPGHREVLDWLAGTAPKDRPVTVVGTDESGTVPVDDCDLTGPVLMLVGNETRGLSAAWRDRCDVLVSIPMTGSASSLNAANAASVVLYEAARQRRAAR</sequence>
<dbReference type="Pfam" id="PF22655">
    <property type="entry name" value="SpoU_sub_bind_like"/>
    <property type="match status" value="1"/>
</dbReference>
<dbReference type="GO" id="GO:0006396">
    <property type="term" value="P:RNA processing"/>
    <property type="evidence" value="ECO:0007669"/>
    <property type="project" value="InterPro"/>
</dbReference>
<dbReference type="SUPFAM" id="SSF55315">
    <property type="entry name" value="L30e-like"/>
    <property type="match status" value="1"/>
</dbReference>
<feature type="domain" description="tRNA/rRNA methyltransferase SpoU type" evidence="3">
    <location>
        <begin position="124"/>
        <end position="267"/>
    </location>
</feature>
<dbReference type="SUPFAM" id="SSF75217">
    <property type="entry name" value="alpha/beta knot"/>
    <property type="match status" value="1"/>
</dbReference>
<keyword evidence="1 5" id="KW-0489">Methyltransferase</keyword>
<dbReference type="EMBL" id="VDGT01000007">
    <property type="protein sequence ID" value="TNM30744.1"/>
    <property type="molecule type" value="Genomic_DNA"/>
</dbReference>
<gene>
    <name evidence="5" type="ORF">FH715_12215</name>
</gene>
<dbReference type="InterPro" id="IPR051259">
    <property type="entry name" value="rRNA_Methyltransferase"/>
</dbReference>
<dbReference type="RefSeq" id="WP_139644376.1">
    <property type="nucleotide sequence ID" value="NZ_BAAAZS010000124.1"/>
</dbReference>
<dbReference type="OrthoDB" id="9785673at2"/>